<dbReference type="Proteomes" id="UP000242519">
    <property type="component" value="Unassembled WGS sequence"/>
</dbReference>
<evidence type="ECO:0000313" key="2">
    <source>
        <dbReference type="EMBL" id="OWP01046.1"/>
    </source>
</evidence>
<sequence>MGVSRRMPRLQWYATDQSIARLLPNLAVVRCTSQGAEKGSATRSRGSPQDTTPAKDPLHPLEGDRSTRIRKIANYKLSQQGRSPLPAASGSAAGGERERGELVAAAISAPGVATSRLSQTIRASSVDVQARTPRAEFRGSRLLTQCSARRLARPAWERGVCIRYESARHKPNSNRRRPKSNALCRLRSDQDPTQDALLAVGSPGVTSQPCHPILITSMAISAFGGRVCLASTPSATVAGLSRVSFGAHLSPDGDEGQGSRSVRLTVRARDRPESRVSCRPTVPVGRALRGDRGPERDLSRRGGVARPRTLDREA</sequence>
<evidence type="ECO:0000313" key="3">
    <source>
        <dbReference type="Proteomes" id="UP000242519"/>
    </source>
</evidence>
<protein>
    <submittedName>
        <fullName evidence="2">Uncharacterized protein</fullName>
    </submittedName>
</protein>
<name>A0A218Z1C9_9HELO</name>
<feature type="region of interest" description="Disordered" evidence="1">
    <location>
        <begin position="267"/>
        <end position="314"/>
    </location>
</feature>
<reference evidence="2 3" key="1">
    <citation type="submission" date="2017-04" db="EMBL/GenBank/DDBJ databases">
        <title>Draft genome sequence of Marssonina coronaria NL1: causal agent of apple blotch.</title>
        <authorList>
            <person name="Cheng Q."/>
        </authorList>
    </citation>
    <scope>NUCLEOTIDE SEQUENCE [LARGE SCALE GENOMIC DNA]</scope>
    <source>
        <strain evidence="2 3">NL1</strain>
    </source>
</reference>
<feature type="region of interest" description="Disordered" evidence="1">
    <location>
        <begin position="34"/>
        <end position="96"/>
    </location>
</feature>
<feature type="region of interest" description="Disordered" evidence="1">
    <location>
        <begin position="169"/>
        <end position="188"/>
    </location>
</feature>
<accession>A0A218Z1C9</accession>
<evidence type="ECO:0000256" key="1">
    <source>
        <dbReference type="SAM" id="MobiDB-lite"/>
    </source>
</evidence>
<feature type="compositionally biased region" description="Basic and acidic residues" evidence="1">
    <location>
        <begin position="288"/>
        <end position="300"/>
    </location>
</feature>
<feature type="compositionally biased region" description="Low complexity" evidence="1">
    <location>
        <begin position="81"/>
        <end position="91"/>
    </location>
</feature>
<dbReference type="InParanoid" id="A0A218Z1C9"/>
<feature type="compositionally biased region" description="Basic and acidic residues" evidence="1">
    <location>
        <begin position="56"/>
        <end position="67"/>
    </location>
</feature>
<comment type="caution">
    <text evidence="2">The sequence shown here is derived from an EMBL/GenBank/DDBJ whole genome shotgun (WGS) entry which is preliminary data.</text>
</comment>
<gene>
    <name evidence="2" type="ORF">B2J93_6520</name>
</gene>
<dbReference type="EMBL" id="MZNU01000297">
    <property type="protein sequence ID" value="OWP01046.1"/>
    <property type="molecule type" value="Genomic_DNA"/>
</dbReference>
<organism evidence="2 3">
    <name type="scientific">Diplocarpon coronariae</name>
    <dbReference type="NCBI Taxonomy" id="2795749"/>
    <lineage>
        <taxon>Eukaryota</taxon>
        <taxon>Fungi</taxon>
        <taxon>Dikarya</taxon>
        <taxon>Ascomycota</taxon>
        <taxon>Pezizomycotina</taxon>
        <taxon>Leotiomycetes</taxon>
        <taxon>Helotiales</taxon>
        <taxon>Drepanopezizaceae</taxon>
        <taxon>Diplocarpon</taxon>
    </lineage>
</organism>
<feature type="compositionally biased region" description="Basic and acidic residues" evidence="1">
    <location>
        <begin position="267"/>
        <end position="276"/>
    </location>
</feature>
<feature type="compositionally biased region" description="Polar residues" evidence="1">
    <location>
        <begin position="34"/>
        <end position="52"/>
    </location>
</feature>
<proteinExistence type="predicted"/>
<dbReference type="AlphaFoldDB" id="A0A218Z1C9"/>
<keyword evidence="3" id="KW-1185">Reference proteome</keyword>
<feature type="compositionally biased region" description="Basic residues" evidence="1">
    <location>
        <begin position="169"/>
        <end position="179"/>
    </location>
</feature>